<keyword evidence="1" id="KW-0472">Membrane</keyword>
<evidence type="ECO:0000313" key="3">
    <source>
        <dbReference type="Proteomes" id="UP000198935"/>
    </source>
</evidence>
<dbReference type="InterPro" id="IPR009574">
    <property type="entry name" value="DUF1189"/>
</dbReference>
<dbReference type="OrthoDB" id="1903376at2"/>
<feature type="transmembrane region" description="Helical" evidence="1">
    <location>
        <begin position="158"/>
        <end position="188"/>
    </location>
</feature>
<dbReference type="EMBL" id="FNPI01000002">
    <property type="protein sequence ID" value="SDY53605.1"/>
    <property type="molecule type" value="Genomic_DNA"/>
</dbReference>
<dbReference type="STRING" id="1503961.SAMN05421736_102203"/>
<evidence type="ECO:0000313" key="2">
    <source>
        <dbReference type="EMBL" id="SDY53605.1"/>
    </source>
</evidence>
<sequence>MNIFKQFVKSLYSPETIAKFRHQKIGKTIFYVFFFMLIASIPISIQLGSSVISFFQQAEKHLAEDLPDFTVDNGILHSEAAEPIHLTSQDYLLIFDASGELTPDEIDDQGTVIALLEREVLIQKDSVRRSFGYQEFNFDLSSAAAGEFLQTISGSLPLIIGILIVFLYLFLTGAKFVGIFALSLIGLIMNKNKALRYRHSWTLAAYSATLPTILLTLFDALRITVPFTFSIYWIIAIVILHLAFREIPNRNVEK</sequence>
<keyword evidence="1" id="KW-1133">Transmembrane helix</keyword>
<dbReference type="Proteomes" id="UP000198935">
    <property type="component" value="Unassembled WGS sequence"/>
</dbReference>
<feature type="transmembrane region" description="Helical" evidence="1">
    <location>
        <begin position="224"/>
        <end position="244"/>
    </location>
</feature>
<evidence type="ECO:0008006" key="4">
    <source>
        <dbReference type="Google" id="ProtNLM"/>
    </source>
</evidence>
<protein>
    <recommendedName>
        <fullName evidence="4">DUF1189 domain-containing protein</fullName>
    </recommendedName>
</protein>
<proteinExistence type="predicted"/>
<dbReference type="Pfam" id="PF06691">
    <property type="entry name" value="DUF1189"/>
    <property type="match status" value="1"/>
</dbReference>
<gene>
    <name evidence="2" type="ORF">SAMN05421736_102203</name>
</gene>
<feature type="transmembrane region" description="Helical" evidence="1">
    <location>
        <begin position="200"/>
        <end position="218"/>
    </location>
</feature>
<name>A0A1H3KPF5_9BACI</name>
<reference evidence="3" key="1">
    <citation type="submission" date="2016-10" db="EMBL/GenBank/DDBJ databases">
        <authorList>
            <person name="Varghese N."/>
            <person name="Submissions S."/>
        </authorList>
    </citation>
    <scope>NUCLEOTIDE SEQUENCE [LARGE SCALE GENOMIC DNA]</scope>
    <source>
        <strain evidence="3">SP</strain>
    </source>
</reference>
<organism evidence="2 3">
    <name type="scientific">Evansella caseinilytica</name>
    <dbReference type="NCBI Taxonomy" id="1503961"/>
    <lineage>
        <taxon>Bacteria</taxon>
        <taxon>Bacillati</taxon>
        <taxon>Bacillota</taxon>
        <taxon>Bacilli</taxon>
        <taxon>Bacillales</taxon>
        <taxon>Bacillaceae</taxon>
        <taxon>Evansella</taxon>
    </lineage>
</organism>
<keyword evidence="3" id="KW-1185">Reference proteome</keyword>
<accession>A0A1H3KPF5</accession>
<evidence type="ECO:0000256" key="1">
    <source>
        <dbReference type="SAM" id="Phobius"/>
    </source>
</evidence>
<dbReference type="AlphaFoldDB" id="A0A1H3KPF5"/>
<keyword evidence="1" id="KW-0812">Transmembrane</keyword>
<feature type="transmembrane region" description="Helical" evidence="1">
    <location>
        <begin position="29"/>
        <end position="55"/>
    </location>
</feature>